<evidence type="ECO:0000313" key="5">
    <source>
        <dbReference type="Proteomes" id="UP000639772"/>
    </source>
</evidence>
<gene>
    <name evidence="4" type="ORF">HPP92_021231</name>
</gene>
<dbReference type="SUPFAM" id="SSF47769">
    <property type="entry name" value="SAM/Pointed domain"/>
    <property type="match status" value="1"/>
</dbReference>
<proteinExistence type="predicted"/>
<evidence type="ECO:0000259" key="3">
    <source>
        <dbReference type="PROSITE" id="PS50105"/>
    </source>
</evidence>
<dbReference type="InterPro" id="IPR001660">
    <property type="entry name" value="SAM"/>
</dbReference>
<dbReference type="Proteomes" id="UP000639772">
    <property type="component" value="Chromosome 11"/>
</dbReference>
<keyword evidence="1" id="KW-0677">Repeat</keyword>
<dbReference type="AlphaFoldDB" id="A0A835PYI1"/>
<dbReference type="OrthoDB" id="539213at2759"/>
<feature type="domain" description="SAM" evidence="3">
    <location>
        <begin position="219"/>
        <end position="280"/>
    </location>
</feature>
<dbReference type="SMART" id="SM00454">
    <property type="entry name" value="SAM"/>
    <property type="match status" value="1"/>
</dbReference>
<feature type="region of interest" description="Disordered" evidence="2">
    <location>
        <begin position="172"/>
        <end position="206"/>
    </location>
</feature>
<comment type="caution">
    <text evidence="4">The sequence shown here is derived from an EMBL/GenBank/DDBJ whole genome shotgun (WGS) entry which is preliminary data.</text>
</comment>
<dbReference type="Pfam" id="PF07647">
    <property type="entry name" value="SAM_2"/>
    <property type="match status" value="1"/>
</dbReference>
<dbReference type="PROSITE" id="PS50105">
    <property type="entry name" value="SAM_DOMAIN"/>
    <property type="match status" value="1"/>
</dbReference>
<name>A0A835PYI1_VANPL</name>
<evidence type="ECO:0000256" key="1">
    <source>
        <dbReference type="ARBA" id="ARBA00022737"/>
    </source>
</evidence>
<sequence length="280" mass="31140">MADPLPRHPPIHSAVVQSPDPLIPFPGSKRLRRPSVRLGDIGDQSTAVVHEAHFRRPKKWKISSSFAYASALPAAASARQLSKARPLTNLRHEESQELSSSATADNGKLESGSRKGKGKRGAALFDSRFLKPNWSVKDEDVAEDSELKPNGGEGAVADEYWEFDEFRLECSESPSDRRLSAPGNRDAEVDAKDATEGEVPSEINGVDWNKKNGGHHCWMEEDGVWSWLNQMGLGRYAPIFEMHEVDENVLPFLTLEDLKDMGINAVGSRRKMYHAIQKLQ</sequence>
<feature type="compositionally biased region" description="Basic and acidic residues" evidence="2">
    <location>
        <begin position="172"/>
        <end position="195"/>
    </location>
</feature>
<feature type="region of interest" description="Disordered" evidence="2">
    <location>
        <begin position="91"/>
        <end position="121"/>
    </location>
</feature>
<accession>A0A835PYI1</accession>
<evidence type="ECO:0000313" key="4">
    <source>
        <dbReference type="EMBL" id="KAG0462755.1"/>
    </source>
</evidence>
<reference evidence="4 5" key="1">
    <citation type="journal article" date="2020" name="Nat. Food">
        <title>A phased Vanilla planifolia genome enables genetic improvement of flavour and production.</title>
        <authorList>
            <person name="Hasing T."/>
            <person name="Tang H."/>
            <person name="Brym M."/>
            <person name="Khazi F."/>
            <person name="Huang T."/>
            <person name="Chambers A.H."/>
        </authorList>
    </citation>
    <scope>NUCLEOTIDE SEQUENCE [LARGE SCALE GENOMIC DNA]</scope>
    <source>
        <tissue evidence="4">Leaf</tissue>
    </source>
</reference>
<organism evidence="4 5">
    <name type="scientific">Vanilla planifolia</name>
    <name type="common">Vanilla</name>
    <dbReference type="NCBI Taxonomy" id="51239"/>
    <lineage>
        <taxon>Eukaryota</taxon>
        <taxon>Viridiplantae</taxon>
        <taxon>Streptophyta</taxon>
        <taxon>Embryophyta</taxon>
        <taxon>Tracheophyta</taxon>
        <taxon>Spermatophyta</taxon>
        <taxon>Magnoliopsida</taxon>
        <taxon>Liliopsida</taxon>
        <taxon>Asparagales</taxon>
        <taxon>Orchidaceae</taxon>
        <taxon>Vanilloideae</taxon>
        <taxon>Vanilleae</taxon>
        <taxon>Vanilla</taxon>
    </lineage>
</organism>
<dbReference type="InterPro" id="IPR013761">
    <property type="entry name" value="SAM/pointed_sf"/>
</dbReference>
<dbReference type="CDD" id="cd09487">
    <property type="entry name" value="SAM_superfamily"/>
    <property type="match status" value="1"/>
</dbReference>
<dbReference type="EMBL" id="JADCNM010000011">
    <property type="protein sequence ID" value="KAG0462755.1"/>
    <property type="molecule type" value="Genomic_DNA"/>
</dbReference>
<dbReference type="Gene3D" id="1.10.150.50">
    <property type="entry name" value="Transcription Factor, Ets-1"/>
    <property type="match status" value="1"/>
</dbReference>
<feature type="region of interest" description="Disordered" evidence="2">
    <location>
        <begin position="1"/>
        <end position="30"/>
    </location>
</feature>
<dbReference type="PANTHER" id="PTHR10627:SF69">
    <property type="entry name" value="PROTEIN BICAUDAL C"/>
    <property type="match status" value="1"/>
</dbReference>
<protein>
    <recommendedName>
        <fullName evidence="3">SAM domain-containing protein</fullName>
    </recommendedName>
</protein>
<dbReference type="PANTHER" id="PTHR10627">
    <property type="entry name" value="SCP160"/>
    <property type="match status" value="1"/>
</dbReference>
<evidence type="ECO:0000256" key="2">
    <source>
        <dbReference type="SAM" id="MobiDB-lite"/>
    </source>
</evidence>